<name>A0A915JX05_ROMCU</name>
<dbReference type="AlphaFoldDB" id="A0A915JX05"/>
<dbReference type="Proteomes" id="UP000887565">
    <property type="component" value="Unplaced"/>
</dbReference>
<evidence type="ECO:0000313" key="2">
    <source>
        <dbReference type="WBParaSite" id="nRc.2.0.1.t30257-RA"/>
    </source>
</evidence>
<protein>
    <submittedName>
        <fullName evidence="2">Uncharacterized protein</fullName>
    </submittedName>
</protein>
<organism evidence="1 2">
    <name type="scientific">Romanomermis culicivorax</name>
    <name type="common">Nematode worm</name>
    <dbReference type="NCBI Taxonomy" id="13658"/>
    <lineage>
        <taxon>Eukaryota</taxon>
        <taxon>Metazoa</taxon>
        <taxon>Ecdysozoa</taxon>
        <taxon>Nematoda</taxon>
        <taxon>Enoplea</taxon>
        <taxon>Dorylaimia</taxon>
        <taxon>Mermithida</taxon>
        <taxon>Mermithoidea</taxon>
        <taxon>Mermithidae</taxon>
        <taxon>Romanomermis</taxon>
    </lineage>
</organism>
<sequence length="67" mass="7886">MTLWRKWFSTIGNSMHADLTPKLSGVLRITLVGIVRWFVQRKRPDRFVVIIRFIMKYTTVNTTQACS</sequence>
<dbReference type="WBParaSite" id="nRc.2.0.1.t30257-RA">
    <property type="protein sequence ID" value="nRc.2.0.1.t30257-RA"/>
    <property type="gene ID" value="nRc.2.0.1.g30257"/>
</dbReference>
<accession>A0A915JX05</accession>
<proteinExistence type="predicted"/>
<reference evidence="2" key="1">
    <citation type="submission" date="2022-11" db="UniProtKB">
        <authorList>
            <consortium name="WormBaseParasite"/>
        </authorList>
    </citation>
    <scope>IDENTIFICATION</scope>
</reference>
<keyword evidence="1" id="KW-1185">Reference proteome</keyword>
<evidence type="ECO:0000313" key="1">
    <source>
        <dbReference type="Proteomes" id="UP000887565"/>
    </source>
</evidence>